<organism evidence="4 5">
    <name type="scientific">Camellia sinensis var. sinensis</name>
    <name type="common">China tea</name>
    <dbReference type="NCBI Taxonomy" id="542762"/>
    <lineage>
        <taxon>Eukaryota</taxon>
        <taxon>Viridiplantae</taxon>
        <taxon>Streptophyta</taxon>
        <taxon>Embryophyta</taxon>
        <taxon>Tracheophyta</taxon>
        <taxon>Spermatophyta</taxon>
        <taxon>Magnoliopsida</taxon>
        <taxon>eudicotyledons</taxon>
        <taxon>Gunneridae</taxon>
        <taxon>Pentapetalae</taxon>
        <taxon>asterids</taxon>
        <taxon>Ericales</taxon>
        <taxon>Theaceae</taxon>
        <taxon>Camellia</taxon>
    </lineage>
</organism>
<sequence>MTRKTRWSEVTLISDTFAHPGSMGTPSARPDVIWQLEVRSEDRTPQKWCVPMTEDVFGTLISKGSPMAHTVFGDGSLFSPLLFGKFFDPSDAFPLWEFESSVLLSRLRSCNQSTVDWSQTDVDYVLKAELPGVGKSSVQIYVEDGKVVEISGQWKQQNESKTKDWRSGHWWENGYVRRLELPDNADWRKVEAYVKNEIALEVRIPKKPLDCGKTQGHDGATVEDYE</sequence>
<protein>
    <recommendedName>
        <fullName evidence="3">SHSP domain-containing protein</fullName>
    </recommendedName>
</protein>
<dbReference type="InterPro" id="IPR008978">
    <property type="entry name" value="HSP20-like_chaperone"/>
</dbReference>
<evidence type="ECO:0000259" key="3">
    <source>
        <dbReference type="PROSITE" id="PS01031"/>
    </source>
</evidence>
<dbReference type="PANTHER" id="PTHR47838">
    <property type="entry name" value="21.7 KDA CLASS VI HEAT SHOCK PROTEIN"/>
    <property type="match status" value="1"/>
</dbReference>
<dbReference type="STRING" id="542762.A0A4S4DJE1"/>
<dbReference type="Proteomes" id="UP000306102">
    <property type="component" value="Unassembled WGS sequence"/>
</dbReference>
<evidence type="ECO:0000256" key="2">
    <source>
        <dbReference type="RuleBase" id="RU003616"/>
    </source>
</evidence>
<gene>
    <name evidence="4" type="ORF">TEA_018896</name>
</gene>
<feature type="domain" description="SHSP" evidence="3">
    <location>
        <begin position="106"/>
        <end position="223"/>
    </location>
</feature>
<dbReference type="PANTHER" id="PTHR47838:SF1">
    <property type="entry name" value="21.7 KDA CLASS VI HEAT SHOCK PROTEIN"/>
    <property type="match status" value="1"/>
</dbReference>
<evidence type="ECO:0000313" key="4">
    <source>
        <dbReference type="EMBL" id="THG02969.1"/>
    </source>
</evidence>
<dbReference type="EMBL" id="SDRB02011084">
    <property type="protein sequence ID" value="THG02969.1"/>
    <property type="molecule type" value="Genomic_DNA"/>
</dbReference>
<comment type="caution">
    <text evidence="4">The sequence shown here is derived from an EMBL/GenBank/DDBJ whole genome shotgun (WGS) entry which is preliminary data.</text>
</comment>
<evidence type="ECO:0000256" key="1">
    <source>
        <dbReference type="PROSITE-ProRule" id="PRU00285"/>
    </source>
</evidence>
<dbReference type="InterPro" id="IPR002068">
    <property type="entry name" value="A-crystallin/Hsp20_dom"/>
</dbReference>
<keyword evidence="5" id="KW-1185">Reference proteome</keyword>
<proteinExistence type="inferred from homology"/>
<reference evidence="4 5" key="1">
    <citation type="journal article" date="2018" name="Proc. Natl. Acad. Sci. U.S.A.">
        <title>Draft genome sequence of Camellia sinensis var. sinensis provides insights into the evolution of the tea genome and tea quality.</title>
        <authorList>
            <person name="Wei C."/>
            <person name="Yang H."/>
            <person name="Wang S."/>
            <person name="Zhao J."/>
            <person name="Liu C."/>
            <person name="Gao L."/>
            <person name="Xia E."/>
            <person name="Lu Y."/>
            <person name="Tai Y."/>
            <person name="She G."/>
            <person name="Sun J."/>
            <person name="Cao H."/>
            <person name="Tong W."/>
            <person name="Gao Q."/>
            <person name="Li Y."/>
            <person name="Deng W."/>
            <person name="Jiang X."/>
            <person name="Wang W."/>
            <person name="Chen Q."/>
            <person name="Zhang S."/>
            <person name="Li H."/>
            <person name="Wu J."/>
            <person name="Wang P."/>
            <person name="Li P."/>
            <person name="Shi C."/>
            <person name="Zheng F."/>
            <person name="Jian J."/>
            <person name="Huang B."/>
            <person name="Shan D."/>
            <person name="Shi M."/>
            <person name="Fang C."/>
            <person name="Yue Y."/>
            <person name="Li F."/>
            <person name="Li D."/>
            <person name="Wei S."/>
            <person name="Han B."/>
            <person name="Jiang C."/>
            <person name="Yin Y."/>
            <person name="Xia T."/>
            <person name="Zhang Z."/>
            <person name="Bennetzen J.L."/>
            <person name="Zhao S."/>
            <person name="Wan X."/>
        </authorList>
    </citation>
    <scope>NUCLEOTIDE SEQUENCE [LARGE SCALE GENOMIC DNA]</scope>
    <source>
        <strain evidence="5">cv. Shuchazao</strain>
        <tissue evidence="4">Leaf</tissue>
    </source>
</reference>
<dbReference type="Pfam" id="PF00011">
    <property type="entry name" value="HSP20"/>
    <property type="match status" value="1"/>
</dbReference>
<evidence type="ECO:0000313" key="5">
    <source>
        <dbReference type="Proteomes" id="UP000306102"/>
    </source>
</evidence>
<dbReference type="PROSITE" id="PS01031">
    <property type="entry name" value="SHSP"/>
    <property type="match status" value="1"/>
</dbReference>
<comment type="similarity">
    <text evidence="1 2">Belongs to the small heat shock protein (HSP20) family.</text>
</comment>
<name>A0A4S4DJE1_CAMSN</name>
<dbReference type="SUPFAM" id="SSF49764">
    <property type="entry name" value="HSP20-like chaperones"/>
    <property type="match status" value="1"/>
</dbReference>
<dbReference type="Gene3D" id="2.60.40.790">
    <property type="match status" value="1"/>
</dbReference>
<dbReference type="AlphaFoldDB" id="A0A4S4DJE1"/>
<accession>A0A4S4DJE1</accession>